<feature type="compositionally biased region" description="Acidic residues" evidence="1">
    <location>
        <begin position="123"/>
        <end position="162"/>
    </location>
</feature>
<organism evidence="2 3">
    <name type="scientific">Tanacetum coccineum</name>
    <dbReference type="NCBI Taxonomy" id="301880"/>
    <lineage>
        <taxon>Eukaryota</taxon>
        <taxon>Viridiplantae</taxon>
        <taxon>Streptophyta</taxon>
        <taxon>Embryophyta</taxon>
        <taxon>Tracheophyta</taxon>
        <taxon>Spermatophyta</taxon>
        <taxon>Magnoliopsida</taxon>
        <taxon>eudicotyledons</taxon>
        <taxon>Gunneridae</taxon>
        <taxon>Pentapetalae</taxon>
        <taxon>asterids</taxon>
        <taxon>campanulids</taxon>
        <taxon>Asterales</taxon>
        <taxon>Asteraceae</taxon>
        <taxon>Asteroideae</taxon>
        <taxon>Anthemideae</taxon>
        <taxon>Anthemidinae</taxon>
        <taxon>Tanacetum</taxon>
    </lineage>
</organism>
<feature type="compositionally biased region" description="Pro residues" evidence="1">
    <location>
        <begin position="218"/>
        <end position="227"/>
    </location>
</feature>
<gene>
    <name evidence="2" type="ORF">Tco_1069813</name>
</gene>
<dbReference type="InterPro" id="IPR043502">
    <property type="entry name" value="DNA/RNA_pol_sf"/>
</dbReference>
<evidence type="ECO:0000256" key="1">
    <source>
        <dbReference type="SAM" id="MobiDB-lite"/>
    </source>
</evidence>
<feature type="compositionally biased region" description="Pro residues" evidence="1">
    <location>
        <begin position="50"/>
        <end position="81"/>
    </location>
</feature>
<feature type="region of interest" description="Disordered" evidence="1">
    <location>
        <begin position="208"/>
        <end position="227"/>
    </location>
</feature>
<feature type="region of interest" description="Disordered" evidence="1">
    <location>
        <begin position="50"/>
        <end position="174"/>
    </location>
</feature>
<reference evidence="2" key="1">
    <citation type="journal article" date="2022" name="Int. J. Mol. Sci.">
        <title>Draft Genome of Tanacetum Coccineum: Genomic Comparison of Closely Related Tanacetum-Family Plants.</title>
        <authorList>
            <person name="Yamashiro T."/>
            <person name="Shiraishi A."/>
            <person name="Nakayama K."/>
            <person name="Satake H."/>
        </authorList>
    </citation>
    <scope>NUCLEOTIDE SEQUENCE</scope>
</reference>
<feature type="compositionally biased region" description="Low complexity" evidence="1">
    <location>
        <begin position="101"/>
        <end position="112"/>
    </location>
</feature>
<comment type="caution">
    <text evidence="2">The sequence shown here is derived from an EMBL/GenBank/DDBJ whole genome shotgun (WGS) entry which is preliminary data.</text>
</comment>
<name>A0ABQ5HJN5_9ASTR</name>
<dbReference type="Gene3D" id="3.30.70.270">
    <property type="match status" value="1"/>
</dbReference>
<sequence length="482" mass="53271">MSDSEHSTVTYTSVSFPVEDDSDIGSPGVDGPPIMPEDPYAYIMAAYQVPPSPDYIPGPEVPPSPDYIPGPEEPQSPPPLDFVPEPMYPEYMPQEDEILLAEEQPLPAAASPTADSPGYVPESDPEEDDEDPEEDPADYPADGDDDDDEDEDEDEDEEEEEEHPAPADSVPPVHRMTARISIRDEPSISLPPREEVERLLALTTPPPSPLTPLSSPLPQIPSPPPNSPTHIEIPESCLPLGRGKGELRGNLSPPFQRTGTNVPFGFSRRNRFKVRQYVVLARHIHGSVMATKPKNYADAIDFATWNSDKKTTLGLKGRFKKDCPKLKNNNNRGNQAGHAKAQAKVYAVGNAGANPDNNVVMGCGKTISETIFVIVFIYDILIYSKSKRNIEEHLRQILEIALRRKNVRKFSKCEFGFPGTILGHVIDDRDELQDKETPEGNKDFIANCDASKKLRRSTKAGKHQEGDVGGKLVENFQKIPRK</sequence>
<reference evidence="2" key="2">
    <citation type="submission" date="2022-01" db="EMBL/GenBank/DDBJ databases">
        <authorList>
            <person name="Yamashiro T."/>
            <person name="Shiraishi A."/>
            <person name="Satake H."/>
            <person name="Nakayama K."/>
        </authorList>
    </citation>
    <scope>NUCLEOTIDE SEQUENCE</scope>
</reference>
<proteinExistence type="predicted"/>
<dbReference type="EMBL" id="BQNB010019698">
    <property type="protein sequence ID" value="GJT88096.1"/>
    <property type="molecule type" value="Genomic_DNA"/>
</dbReference>
<feature type="region of interest" description="Disordered" evidence="1">
    <location>
        <begin position="1"/>
        <end position="36"/>
    </location>
</feature>
<evidence type="ECO:0000313" key="2">
    <source>
        <dbReference type="EMBL" id="GJT88096.1"/>
    </source>
</evidence>
<dbReference type="InterPro" id="IPR043128">
    <property type="entry name" value="Rev_trsase/Diguanyl_cyclase"/>
</dbReference>
<keyword evidence="3" id="KW-1185">Reference proteome</keyword>
<dbReference type="Proteomes" id="UP001151760">
    <property type="component" value="Unassembled WGS sequence"/>
</dbReference>
<evidence type="ECO:0000313" key="3">
    <source>
        <dbReference type="Proteomes" id="UP001151760"/>
    </source>
</evidence>
<protein>
    <submittedName>
        <fullName evidence="2">Uncharacterized protein</fullName>
    </submittedName>
</protein>
<accession>A0ABQ5HJN5</accession>
<dbReference type="SUPFAM" id="SSF56672">
    <property type="entry name" value="DNA/RNA polymerases"/>
    <property type="match status" value="1"/>
</dbReference>